<dbReference type="PANTHER" id="PTHR43827:SF3">
    <property type="entry name" value="NADP-DEPENDENT OXIDOREDUCTASE DOMAIN-CONTAINING PROTEIN"/>
    <property type="match status" value="1"/>
</dbReference>
<keyword evidence="2" id="KW-0521">NADP</keyword>
<dbReference type="Proteomes" id="UP000031620">
    <property type="component" value="Chromosome"/>
</dbReference>
<evidence type="ECO:0000256" key="1">
    <source>
        <dbReference type="ARBA" id="ARBA00007905"/>
    </source>
</evidence>
<comment type="similarity">
    <text evidence="1">Belongs to the aldo/keto reductase family.</text>
</comment>
<evidence type="ECO:0000256" key="3">
    <source>
        <dbReference type="ARBA" id="ARBA00023002"/>
    </source>
</evidence>
<dbReference type="PROSITE" id="PS00062">
    <property type="entry name" value="ALDOKETO_REDUCTASE_2"/>
    <property type="match status" value="1"/>
</dbReference>
<keyword evidence="3" id="KW-0560">Oxidoreductase</keyword>
<evidence type="ECO:0000256" key="2">
    <source>
        <dbReference type="ARBA" id="ARBA00022857"/>
    </source>
</evidence>
<name>A0A0A1H1Y5_9LACO</name>
<accession>A0A0A1H1Y5</accession>
<feature type="site" description="Lowers pKa of active site Tyr" evidence="6">
    <location>
        <position position="78"/>
    </location>
</feature>
<evidence type="ECO:0000313" key="9">
    <source>
        <dbReference type="Proteomes" id="UP000031620"/>
    </source>
</evidence>
<dbReference type="PROSITE" id="PS00063">
    <property type="entry name" value="ALDOKETO_REDUCTASE_3"/>
    <property type="match status" value="1"/>
</dbReference>
<gene>
    <name evidence="8" type="ORF">LOOC260_122060</name>
</gene>
<dbReference type="PANTHER" id="PTHR43827">
    <property type="entry name" value="2,5-DIKETO-D-GLUCONIC ACID REDUCTASE"/>
    <property type="match status" value="1"/>
</dbReference>
<dbReference type="KEGG" id="lho:LOOC260_122060"/>
<evidence type="ECO:0000256" key="5">
    <source>
        <dbReference type="PIRSR" id="PIRSR000097-2"/>
    </source>
</evidence>
<dbReference type="PIRSF" id="PIRSF000097">
    <property type="entry name" value="AKR"/>
    <property type="match status" value="1"/>
</dbReference>
<feature type="binding site" evidence="5">
    <location>
        <position position="111"/>
    </location>
    <ligand>
        <name>substrate</name>
    </ligand>
</feature>
<dbReference type="InterPro" id="IPR018170">
    <property type="entry name" value="Aldo/ket_reductase_CS"/>
</dbReference>
<evidence type="ECO:0000259" key="7">
    <source>
        <dbReference type="Pfam" id="PF00248"/>
    </source>
</evidence>
<evidence type="ECO:0000256" key="4">
    <source>
        <dbReference type="PIRSR" id="PIRSR000097-1"/>
    </source>
</evidence>
<sequence>MQSITDTYTLNNGIKIPIVGFGTWQTPDGDIAYKSVKTALSDGYRHIDTAAAYGNEESVGRGIKDSGVDRHDIFLTTKLWNENHGYEATKKAIETSLQKLGTDYVDLYLIHWPNPLTFRDNETEVRAGTWRAMEEIYKDGKARAIGISNFRPRHLESLMQTATIKPAVNQNYLNPSDLQPEIQAANAKYNILNEAYSPLGTGDLLQNPTLQAIAKKYDRSVAQITLRWSLEHGFLPLPKSIHADRIQQNTDLFDFELSIPDMKKIDSLHGSGRLATDPDTAKF</sequence>
<dbReference type="InterPro" id="IPR023210">
    <property type="entry name" value="NADP_OxRdtase_dom"/>
</dbReference>
<dbReference type="Gene3D" id="3.20.20.100">
    <property type="entry name" value="NADP-dependent oxidoreductase domain"/>
    <property type="match status" value="1"/>
</dbReference>
<dbReference type="FunFam" id="3.20.20.100:FF:000015">
    <property type="entry name" value="Oxidoreductase, aldo/keto reductase family"/>
    <property type="match status" value="1"/>
</dbReference>
<dbReference type="PROSITE" id="PS00798">
    <property type="entry name" value="ALDOKETO_REDUCTASE_1"/>
    <property type="match status" value="1"/>
</dbReference>
<evidence type="ECO:0000313" key="8">
    <source>
        <dbReference type="EMBL" id="BAP86711.1"/>
    </source>
</evidence>
<dbReference type="EMBL" id="AP014680">
    <property type="protein sequence ID" value="BAP86711.1"/>
    <property type="molecule type" value="Genomic_DNA"/>
</dbReference>
<feature type="domain" description="NADP-dependent oxidoreductase" evidence="7">
    <location>
        <begin position="19"/>
        <end position="268"/>
    </location>
</feature>
<dbReference type="PRINTS" id="PR00069">
    <property type="entry name" value="ALDKETRDTASE"/>
</dbReference>
<dbReference type="RefSeq" id="WP_041094970.1">
    <property type="nucleotide sequence ID" value="NZ_AP014680.1"/>
</dbReference>
<organism evidence="8 9">
    <name type="scientific">Paucilactobacillus hokkaidonensis JCM 18461</name>
    <dbReference type="NCBI Taxonomy" id="1291742"/>
    <lineage>
        <taxon>Bacteria</taxon>
        <taxon>Bacillati</taxon>
        <taxon>Bacillota</taxon>
        <taxon>Bacilli</taxon>
        <taxon>Lactobacillales</taxon>
        <taxon>Lactobacillaceae</taxon>
        <taxon>Paucilactobacillus</taxon>
    </lineage>
</organism>
<dbReference type="InterPro" id="IPR036812">
    <property type="entry name" value="NAD(P)_OxRdtase_dom_sf"/>
</dbReference>
<dbReference type="AlphaFoldDB" id="A0A0A1H1Y5"/>
<dbReference type="HOGENOM" id="CLU_023205_0_1_9"/>
<dbReference type="SUPFAM" id="SSF51430">
    <property type="entry name" value="NAD(P)-linked oxidoreductase"/>
    <property type="match status" value="1"/>
</dbReference>
<reference evidence="8 9" key="1">
    <citation type="submission" date="2014-11" db="EMBL/GenBank/DDBJ databases">
        <title>Complete genome sequence and analysis of Lactobacillus hokkaidonensis LOOC260T.</title>
        <authorList>
            <person name="Tanizawa Y."/>
            <person name="Tohno M."/>
            <person name="Kaminuma E."/>
            <person name="Nakamura Y."/>
            <person name="Arita M."/>
        </authorList>
    </citation>
    <scope>NUCLEOTIDE SEQUENCE [LARGE SCALE GENOMIC DNA]</scope>
    <source>
        <strain evidence="8 9">LOOC260</strain>
    </source>
</reference>
<protein>
    <submittedName>
        <fullName evidence="8">2,5-diketo-D-gluconic acid reductase</fullName>
    </submittedName>
</protein>
<dbReference type="InterPro" id="IPR020471">
    <property type="entry name" value="AKR"/>
</dbReference>
<evidence type="ECO:0000256" key="6">
    <source>
        <dbReference type="PIRSR" id="PIRSR000097-3"/>
    </source>
</evidence>
<dbReference type="CDD" id="cd19071">
    <property type="entry name" value="AKR_AKR1-5-like"/>
    <property type="match status" value="1"/>
</dbReference>
<feature type="active site" description="Proton donor" evidence="4">
    <location>
        <position position="53"/>
    </location>
</feature>
<proteinExistence type="inferred from homology"/>
<dbReference type="GO" id="GO:0016616">
    <property type="term" value="F:oxidoreductase activity, acting on the CH-OH group of donors, NAD or NADP as acceptor"/>
    <property type="evidence" value="ECO:0007669"/>
    <property type="project" value="UniProtKB-ARBA"/>
</dbReference>
<dbReference type="Pfam" id="PF00248">
    <property type="entry name" value="Aldo_ket_red"/>
    <property type="match status" value="1"/>
</dbReference>